<reference evidence="1 2" key="1">
    <citation type="submission" date="2019-05" db="EMBL/GenBank/DDBJ databases">
        <title>Flagellimonas sp. AsT0115, sp. nov., isolated from a marine red algae, Asparagopsis taxiformis.</title>
        <authorList>
            <person name="Kim J."/>
            <person name="Jeong S.E."/>
            <person name="Jeon C.O."/>
        </authorList>
    </citation>
    <scope>NUCLEOTIDE SEQUENCE [LARGE SCALE GENOMIC DNA]</scope>
    <source>
        <strain evidence="1 2">AsT0115</strain>
    </source>
</reference>
<dbReference type="RefSeq" id="WP_138836004.1">
    <property type="nucleotide sequence ID" value="NZ_VCNI01000002.1"/>
</dbReference>
<evidence type="ECO:0000313" key="2">
    <source>
        <dbReference type="Proteomes" id="UP000751614"/>
    </source>
</evidence>
<sequence length="642" mass="73034">MKNSIKKEILEINRILSALVLGIFCVVGTLAQEGKLYKLPSGPDGPGAFGAYYAKLEYDPIWDKDWRIGNHPDVVVQFEDGGHKFVFWRGTSYIPAWVSENGVWYTNEFVERRDVHSSNTTSIVEPMSDKQCRYSQVRIIESNDARVVVHWRYAPVDVSYEHPFIDQETGWFDWVDEYYTIYPNAKGVRKITAHSSGLHKWMEFQEAIVINQPGTLPHENIQNGAISIANMEGEHITYVWDENGAPLFDKNPSKANIFKVNLKSEWHPFALVSPPKEFDNLITPYRGTGKNSFFNWWDHWPVSQDASDGRGAESAEKPSHSSLGHIALAIDPPVDSWGSYGYKTMIQNQALQWTATEWGAIDLMFDKPEDLRNGIRFSFDYANLWTSDVKLIMYDRSSEITEDIDLAKLGTGFTLNDKNFNTYTADIQLEDFKDEADLSRMYEIYLEIQGSETPRTFALDNLKLASKKNEFVYSLDFNEPDGTMIETLNLPDKAQWEPYAKSEEKVTKLMLHGMTKGEVQALVPFAKSWDKPAKLNVMGTGYTNNGYDPTQMAYQLQNGQNAFSTLTFTIEGKIDSPIIDPAIVVGNWKGGEDLRLSMNGNRLQKGKDYQVGISKTLHGNDLILWLDMESDQSIEIQVEKSN</sequence>
<dbReference type="Proteomes" id="UP000751614">
    <property type="component" value="Unassembled WGS sequence"/>
</dbReference>
<organism evidence="1 2">
    <name type="scientific">Flagellimonas algicola</name>
    <dbReference type="NCBI Taxonomy" id="2583815"/>
    <lineage>
        <taxon>Bacteria</taxon>
        <taxon>Pseudomonadati</taxon>
        <taxon>Bacteroidota</taxon>
        <taxon>Flavobacteriia</taxon>
        <taxon>Flavobacteriales</taxon>
        <taxon>Flavobacteriaceae</taxon>
        <taxon>Flagellimonas</taxon>
    </lineage>
</organism>
<keyword evidence="2" id="KW-1185">Reference proteome</keyword>
<evidence type="ECO:0000313" key="1">
    <source>
        <dbReference type="EMBL" id="TMU54632.1"/>
    </source>
</evidence>
<protein>
    <submittedName>
        <fullName evidence="1">Uncharacterized protein</fullName>
    </submittedName>
</protein>
<comment type="caution">
    <text evidence="1">The sequence shown here is derived from an EMBL/GenBank/DDBJ whole genome shotgun (WGS) entry which is preliminary data.</text>
</comment>
<accession>A0ABY2WJ15</accession>
<dbReference type="EMBL" id="VCNI01000002">
    <property type="protein sequence ID" value="TMU54632.1"/>
    <property type="molecule type" value="Genomic_DNA"/>
</dbReference>
<name>A0ABY2WJ15_9FLAO</name>
<gene>
    <name evidence="1" type="ORF">FGG15_10505</name>
</gene>
<proteinExistence type="predicted"/>